<dbReference type="InterPro" id="IPR020843">
    <property type="entry name" value="ER"/>
</dbReference>
<dbReference type="InterPro" id="IPR036291">
    <property type="entry name" value="NAD(P)-bd_dom_sf"/>
</dbReference>
<accession>A0A5C2SLQ6</accession>
<dbReference type="InterPro" id="IPR013149">
    <property type="entry name" value="ADH-like_C"/>
</dbReference>
<gene>
    <name evidence="6" type="ORF">L227DRAFT_571141</name>
</gene>
<keyword evidence="1" id="KW-0521">NADP</keyword>
<sequence length="345" mass="37153">MSFPKTMKAIAIDKTGDIDDVLEVKEVPFPTPAPGDVLIKVAYGGVNFIDTYYRKGLYPIKSYPQVLGMEASGTVVALPTDASVLSNEEYKKRGLQVGSKVAVNYLGVHSEYIAVPWPKVFSLPANVSLLTAAAATLQGLTAVTFVEEAYRVKPGDYVLVHTVAGGFGLLLAQLAKKAGATVIGTTSTPEKAAIAKAHGADHVVLYTQENVVERVLELTGGEGVHVVYDGVGKDTFLDNFKLVRRKGTLVSVGNASGPVEPIAPLKLVEKNLALLRPTMANYIYTPEEARYYGEKLFGYISRGELKITIYKQYPFTTEGAREAQTDLTTKGGNTVGKLVYKIGDE</sequence>
<dbReference type="STRING" id="1328759.A0A5C2SLQ6"/>
<dbReference type="PANTHER" id="PTHR48106:SF13">
    <property type="entry name" value="QUINONE OXIDOREDUCTASE-RELATED"/>
    <property type="match status" value="1"/>
</dbReference>
<dbReference type="SUPFAM" id="SSF51735">
    <property type="entry name" value="NAD(P)-binding Rossmann-fold domains"/>
    <property type="match status" value="1"/>
</dbReference>
<evidence type="ECO:0000256" key="1">
    <source>
        <dbReference type="ARBA" id="ARBA00022857"/>
    </source>
</evidence>
<dbReference type="Pfam" id="PF00107">
    <property type="entry name" value="ADH_zinc_N"/>
    <property type="match status" value="1"/>
</dbReference>
<dbReference type="InterPro" id="IPR013154">
    <property type="entry name" value="ADH-like_N"/>
</dbReference>
<dbReference type="GO" id="GO:0070402">
    <property type="term" value="F:NADPH binding"/>
    <property type="evidence" value="ECO:0007669"/>
    <property type="project" value="TreeGrafter"/>
</dbReference>
<dbReference type="OrthoDB" id="48317at2759"/>
<dbReference type="Gene3D" id="3.90.180.10">
    <property type="entry name" value="Medium-chain alcohol dehydrogenases, catalytic domain"/>
    <property type="match status" value="1"/>
</dbReference>
<dbReference type="InterPro" id="IPR047618">
    <property type="entry name" value="QOR-like"/>
</dbReference>
<keyword evidence="2" id="KW-0560">Oxidoreductase</keyword>
<dbReference type="Pfam" id="PF08240">
    <property type="entry name" value="ADH_N"/>
    <property type="match status" value="1"/>
</dbReference>
<dbReference type="Gene3D" id="3.40.50.720">
    <property type="entry name" value="NAD(P)-binding Rossmann-like Domain"/>
    <property type="match status" value="1"/>
</dbReference>
<evidence type="ECO:0000256" key="3">
    <source>
        <dbReference type="ARBA" id="ARBA00043088"/>
    </source>
</evidence>
<evidence type="ECO:0000256" key="4">
    <source>
        <dbReference type="ARBA" id="ARBA00070796"/>
    </source>
</evidence>
<dbReference type="EMBL" id="ML122253">
    <property type="protein sequence ID" value="RPD64682.1"/>
    <property type="molecule type" value="Genomic_DNA"/>
</dbReference>
<protein>
    <recommendedName>
        <fullName evidence="4">Probable quinone oxidoreductase</fullName>
    </recommendedName>
    <alternativeName>
        <fullName evidence="3">NADPH:quinone reductase</fullName>
    </alternativeName>
</protein>
<keyword evidence="7" id="KW-1185">Reference proteome</keyword>
<dbReference type="GO" id="GO:0003960">
    <property type="term" value="F:quinone reductase (NADPH) activity"/>
    <property type="evidence" value="ECO:0007669"/>
    <property type="project" value="InterPro"/>
</dbReference>
<evidence type="ECO:0000259" key="5">
    <source>
        <dbReference type="SMART" id="SM00829"/>
    </source>
</evidence>
<dbReference type="GO" id="GO:0035925">
    <property type="term" value="F:mRNA 3'-UTR AU-rich region binding"/>
    <property type="evidence" value="ECO:0007669"/>
    <property type="project" value="TreeGrafter"/>
</dbReference>
<organism evidence="6 7">
    <name type="scientific">Lentinus tigrinus ALCF2SS1-6</name>
    <dbReference type="NCBI Taxonomy" id="1328759"/>
    <lineage>
        <taxon>Eukaryota</taxon>
        <taxon>Fungi</taxon>
        <taxon>Dikarya</taxon>
        <taxon>Basidiomycota</taxon>
        <taxon>Agaricomycotina</taxon>
        <taxon>Agaricomycetes</taxon>
        <taxon>Polyporales</taxon>
        <taxon>Polyporaceae</taxon>
        <taxon>Lentinus</taxon>
    </lineage>
</organism>
<reference evidence="6" key="1">
    <citation type="journal article" date="2018" name="Genome Biol. Evol.">
        <title>Genomics and development of Lentinus tigrinus, a white-rot wood-decaying mushroom with dimorphic fruiting bodies.</title>
        <authorList>
            <person name="Wu B."/>
            <person name="Xu Z."/>
            <person name="Knudson A."/>
            <person name="Carlson A."/>
            <person name="Chen N."/>
            <person name="Kovaka S."/>
            <person name="LaButti K."/>
            <person name="Lipzen A."/>
            <person name="Pennachio C."/>
            <person name="Riley R."/>
            <person name="Schakwitz W."/>
            <person name="Umezawa K."/>
            <person name="Ohm R.A."/>
            <person name="Grigoriev I.V."/>
            <person name="Nagy L.G."/>
            <person name="Gibbons J."/>
            <person name="Hibbett D."/>
        </authorList>
    </citation>
    <scope>NUCLEOTIDE SEQUENCE [LARGE SCALE GENOMIC DNA]</scope>
    <source>
        <strain evidence="6">ALCF2SS1-6</strain>
    </source>
</reference>
<evidence type="ECO:0000313" key="7">
    <source>
        <dbReference type="Proteomes" id="UP000313359"/>
    </source>
</evidence>
<dbReference type="PANTHER" id="PTHR48106">
    <property type="entry name" value="QUINONE OXIDOREDUCTASE PIG3-RELATED"/>
    <property type="match status" value="1"/>
</dbReference>
<dbReference type="CDD" id="cd05286">
    <property type="entry name" value="QOR2"/>
    <property type="match status" value="1"/>
</dbReference>
<dbReference type="SUPFAM" id="SSF50129">
    <property type="entry name" value="GroES-like"/>
    <property type="match status" value="1"/>
</dbReference>
<dbReference type="AlphaFoldDB" id="A0A5C2SLQ6"/>
<dbReference type="SMART" id="SM00829">
    <property type="entry name" value="PKS_ER"/>
    <property type="match status" value="1"/>
</dbReference>
<evidence type="ECO:0000256" key="2">
    <source>
        <dbReference type="ARBA" id="ARBA00023002"/>
    </source>
</evidence>
<name>A0A5C2SLQ6_9APHY</name>
<feature type="domain" description="Enoyl reductase (ER)" evidence="5">
    <location>
        <begin position="16"/>
        <end position="309"/>
    </location>
</feature>
<evidence type="ECO:0000313" key="6">
    <source>
        <dbReference type="EMBL" id="RPD64682.1"/>
    </source>
</evidence>
<dbReference type="GO" id="GO:0005829">
    <property type="term" value="C:cytosol"/>
    <property type="evidence" value="ECO:0007669"/>
    <property type="project" value="TreeGrafter"/>
</dbReference>
<proteinExistence type="predicted"/>
<dbReference type="FunFam" id="3.40.50.720:FF:000053">
    <property type="entry name" value="Quinone oxidoreductase 1"/>
    <property type="match status" value="1"/>
</dbReference>
<dbReference type="InterPro" id="IPR011032">
    <property type="entry name" value="GroES-like_sf"/>
</dbReference>
<dbReference type="Proteomes" id="UP000313359">
    <property type="component" value="Unassembled WGS sequence"/>
</dbReference>